<dbReference type="Pfam" id="PF13229">
    <property type="entry name" value="Beta_helix"/>
    <property type="match status" value="1"/>
</dbReference>
<sequence length="659" mass="71160">MTTLHVAVSGSDRADGTPGAPLRTIQRAARAALPGDTVLVHAGTYREWVRPVRGGVADDCRITFAAAPGEHVTITGSEAVTGWVREHGSVWRADVPNTLFGAFNPFDEPVAGDWLHPGPGGTLAHRGDVYLDGRSLYEVHDRAAVDHPARRTHTRYQWTALDTALVEPDRTVLVWYAEVGEDVTTIWANFQDADPNAALVEVNVRPSVFTPERSHVDYVTVRGFELAQAATPWAPPTADQLGLVGPRWAKGWIIEDNLIRDAKCAGVSLGKDAASGDGFASERGDKPAHQYQIEAVFAARHQGWDREQVGSHVVRRNEIRDCGQNGVVGHLGCAFSTIADNHIHRIGTKHEFSGYEIGGIKLHAPIDVTIEHNRIHDTTLGIWLDWQVQGTRITRNLLYRNIRDLFVEVAHGPTTVDHNVLASPIAVELFSQGTAFVHNLVLGAVRVQAVLDRATPYHVPHSTQVAGYAVVHGGDDRYVGNLFVGSRRGVYGPDAPQVLDDLPPETSGTHAYDGAPASWAEYLERVGPTTGAGDHARFQRERQPAYVWSNAYADGARPAAHESGARTVAGPASVRVVDDGAEVHLEHDLPAALVAPLVGLVTAPDLGRVRVVGAGYEHPDGTPLVVDVDLLGHRRVPGAGYPPGPLTRLDAGAAHVRVW</sequence>
<feature type="domain" description="Right handed beta helix" evidence="6">
    <location>
        <begin position="310"/>
        <end position="422"/>
    </location>
</feature>
<dbReference type="InterPro" id="IPR013780">
    <property type="entry name" value="Glyco_hydro_b"/>
</dbReference>
<protein>
    <recommendedName>
        <fullName evidence="12">Right handed beta helix domain-containing protein</fullName>
    </recommendedName>
</protein>
<feature type="domain" description="Glycoside hydrolase 120 insertion" evidence="7">
    <location>
        <begin position="80"/>
        <end position="202"/>
    </location>
</feature>
<dbReference type="EMBL" id="JACHDN010000001">
    <property type="protein sequence ID" value="MBB5473648.1"/>
    <property type="molecule type" value="Genomic_DNA"/>
</dbReference>
<dbReference type="OrthoDB" id="9765222at2"/>
<evidence type="ECO:0000256" key="4">
    <source>
        <dbReference type="SAM" id="MobiDB-lite"/>
    </source>
</evidence>
<evidence type="ECO:0000313" key="8">
    <source>
        <dbReference type="EMBL" id="GEL47031.1"/>
    </source>
</evidence>
<evidence type="ECO:0000259" key="5">
    <source>
        <dbReference type="Pfam" id="PF07602"/>
    </source>
</evidence>
<keyword evidence="3" id="KW-0732">Signal</keyword>
<keyword evidence="2" id="KW-0964">Secreted</keyword>
<dbReference type="EMBL" id="BJVQ01000028">
    <property type="protein sequence ID" value="GEL47031.1"/>
    <property type="molecule type" value="Genomic_DNA"/>
</dbReference>
<dbReference type="Pfam" id="PF07602">
    <property type="entry name" value="DUF1565"/>
    <property type="match status" value="1"/>
</dbReference>
<dbReference type="InterPro" id="IPR006626">
    <property type="entry name" value="PbH1"/>
</dbReference>
<feature type="domain" description="DUF1565" evidence="5">
    <location>
        <begin position="8"/>
        <end position="47"/>
    </location>
</feature>
<dbReference type="GO" id="GO:0016837">
    <property type="term" value="F:carbon-oxygen lyase activity, acting on polysaccharides"/>
    <property type="evidence" value="ECO:0007669"/>
    <property type="project" value="TreeGrafter"/>
</dbReference>
<keyword evidence="10" id="KW-1185">Reference proteome</keyword>
<comment type="subcellular location">
    <subcellularLocation>
        <location evidence="1">Secreted</location>
    </subcellularLocation>
</comment>
<dbReference type="InterPro" id="IPR039448">
    <property type="entry name" value="Beta_helix"/>
</dbReference>
<dbReference type="Gene3D" id="2.160.20.10">
    <property type="entry name" value="Single-stranded right-handed beta-helix, Pectin lyase-like"/>
    <property type="match status" value="1"/>
</dbReference>
<dbReference type="InterPro" id="IPR011050">
    <property type="entry name" value="Pectin_lyase_fold/virulence"/>
</dbReference>
<evidence type="ECO:0000256" key="2">
    <source>
        <dbReference type="ARBA" id="ARBA00022525"/>
    </source>
</evidence>
<dbReference type="SMART" id="SM00710">
    <property type="entry name" value="PbH1"/>
    <property type="match status" value="3"/>
</dbReference>
<organism evidence="8 10">
    <name type="scientific">Cellulomonas hominis</name>
    <dbReference type="NCBI Taxonomy" id="156981"/>
    <lineage>
        <taxon>Bacteria</taxon>
        <taxon>Bacillati</taxon>
        <taxon>Actinomycetota</taxon>
        <taxon>Actinomycetes</taxon>
        <taxon>Micrococcales</taxon>
        <taxon>Cellulomonadaceae</taxon>
        <taxon>Cellulomonas</taxon>
    </lineage>
</organism>
<dbReference type="PANTHER" id="PTHR40088:SF2">
    <property type="entry name" value="SECRETED SUGAR HYDROLASE"/>
    <property type="match status" value="1"/>
</dbReference>
<reference evidence="9 11" key="2">
    <citation type="submission" date="2020-08" db="EMBL/GenBank/DDBJ databases">
        <title>Sequencing the genomes of 1000 actinobacteria strains.</title>
        <authorList>
            <person name="Klenk H.-P."/>
        </authorList>
    </citation>
    <scope>NUCLEOTIDE SEQUENCE [LARGE SCALE GENOMIC DNA]</scope>
    <source>
        <strain evidence="9 11">DSM 9581</strain>
    </source>
</reference>
<name>A0A511FCR1_9CELL</name>
<evidence type="ECO:0000259" key="7">
    <source>
        <dbReference type="Pfam" id="PF21258"/>
    </source>
</evidence>
<reference evidence="8 10" key="1">
    <citation type="submission" date="2019-07" db="EMBL/GenBank/DDBJ databases">
        <title>Whole genome shotgun sequence of Cellulomonas hominis NBRC 16055.</title>
        <authorList>
            <person name="Hosoyama A."/>
            <person name="Uohara A."/>
            <person name="Ohji S."/>
            <person name="Ichikawa N."/>
        </authorList>
    </citation>
    <scope>NUCLEOTIDE SEQUENCE [LARGE SCALE GENOMIC DNA]</scope>
    <source>
        <strain evidence="8 10">NBRC 16055</strain>
    </source>
</reference>
<dbReference type="Gene3D" id="2.60.40.1180">
    <property type="entry name" value="Golgi alpha-mannosidase II"/>
    <property type="match status" value="1"/>
</dbReference>
<dbReference type="InterPro" id="IPR049169">
    <property type="entry name" value="Glyco_hydro_120_ins"/>
</dbReference>
<evidence type="ECO:0000256" key="1">
    <source>
        <dbReference type="ARBA" id="ARBA00004613"/>
    </source>
</evidence>
<comment type="caution">
    <text evidence="8">The sequence shown here is derived from an EMBL/GenBank/DDBJ whole genome shotgun (WGS) entry which is preliminary data.</text>
</comment>
<dbReference type="PANTHER" id="PTHR40088">
    <property type="entry name" value="PECTATE LYASE (EUROFUNG)"/>
    <property type="match status" value="1"/>
</dbReference>
<dbReference type="InterPro" id="IPR011459">
    <property type="entry name" value="DUF1565"/>
</dbReference>
<dbReference type="GO" id="GO:0005576">
    <property type="term" value="C:extracellular region"/>
    <property type="evidence" value="ECO:0007669"/>
    <property type="project" value="UniProtKB-SubCell"/>
</dbReference>
<evidence type="ECO:0000259" key="6">
    <source>
        <dbReference type="Pfam" id="PF13229"/>
    </source>
</evidence>
<dbReference type="Pfam" id="PF21258">
    <property type="entry name" value="Glyco_hydro_120_ins"/>
    <property type="match status" value="1"/>
</dbReference>
<feature type="region of interest" description="Disordered" evidence="4">
    <location>
        <begin position="1"/>
        <end position="20"/>
    </location>
</feature>
<dbReference type="Proteomes" id="UP000321723">
    <property type="component" value="Unassembled WGS sequence"/>
</dbReference>
<evidence type="ECO:0000313" key="9">
    <source>
        <dbReference type="EMBL" id="MBB5473648.1"/>
    </source>
</evidence>
<dbReference type="InterPro" id="IPR052052">
    <property type="entry name" value="Polysaccharide_Lyase_9"/>
</dbReference>
<evidence type="ECO:0008006" key="12">
    <source>
        <dbReference type="Google" id="ProtNLM"/>
    </source>
</evidence>
<evidence type="ECO:0000313" key="11">
    <source>
        <dbReference type="Proteomes" id="UP000564629"/>
    </source>
</evidence>
<dbReference type="InterPro" id="IPR012334">
    <property type="entry name" value="Pectin_lyas_fold"/>
</dbReference>
<evidence type="ECO:0000313" key="10">
    <source>
        <dbReference type="Proteomes" id="UP000321723"/>
    </source>
</evidence>
<dbReference type="SUPFAM" id="SSF51126">
    <property type="entry name" value="Pectin lyase-like"/>
    <property type="match status" value="1"/>
</dbReference>
<dbReference type="Proteomes" id="UP000564629">
    <property type="component" value="Unassembled WGS sequence"/>
</dbReference>
<dbReference type="AlphaFoldDB" id="A0A511FCR1"/>
<gene>
    <name evidence="8" type="ORF">CHO01_21470</name>
    <name evidence="9" type="ORF">HNR08_002384</name>
</gene>
<evidence type="ECO:0000256" key="3">
    <source>
        <dbReference type="ARBA" id="ARBA00022729"/>
    </source>
</evidence>
<accession>A0A511FCR1</accession>
<proteinExistence type="predicted"/>
<dbReference type="RefSeq" id="WP_146837780.1">
    <property type="nucleotide sequence ID" value="NZ_BJVQ01000028.1"/>
</dbReference>